<protein>
    <recommendedName>
        <fullName evidence="3">Peptidase M56 domain-containing protein</fullName>
    </recommendedName>
</protein>
<keyword evidence="5" id="KW-1185">Reference proteome</keyword>
<dbReference type="Pfam" id="PF05569">
    <property type="entry name" value="Peptidase_M56"/>
    <property type="match status" value="1"/>
</dbReference>
<keyword evidence="2" id="KW-0472">Membrane</keyword>
<keyword evidence="1" id="KW-0175">Coiled coil</keyword>
<evidence type="ECO:0000313" key="5">
    <source>
        <dbReference type="Proteomes" id="UP000677244"/>
    </source>
</evidence>
<feature type="coiled-coil region" evidence="1">
    <location>
        <begin position="512"/>
        <end position="559"/>
    </location>
</feature>
<feature type="coiled-coil region" evidence="1">
    <location>
        <begin position="589"/>
        <end position="616"/>
    </location>
</feature>
<feature type="transmembrane region" description="Helical" evidence="2">
    <location>
        <begin position="216"/>
        <end position="235"/>
    </location>
</feature>
<feature type="transmembrane region" description="Helical" evidence="2">
    <location>
        <begin position="12"/>
        <end position="36"/>
    </location>
</feature>
<name>A0ABS3YY70_9BACT</name>
<dbReference type="PANTHER" id="PTHR34978:SF3">
    <property type="entry name" value="SLR0241 PROTEIN"/>
    <property type="match status" value="1"/>
</dbReference>
<evidence type="ECO:0000256" key="1">
    <source>
        <dbReference type="SAM" id="Coils"/>
    </source>
</evidence>
<dbReference type="Proteomes" id="UP000677244">
    <property type="component" value="Unassembled WGS sequence"/>
</dbReference>
<keyword evidence="2" id="KW-0812">Transmembrane</keyword>
<accession>A0ABS3YY70</accession>
<feature type="transmembrane region" description="Helical" evidence="2">
    <location>
        <begin position="48"/>
        <end position="70"/>
    </location>
</feature>
<dbReference type="EMBL" id="JAGHKO010000004">
    <property type="protein sequence ID" value="MBO9202678.1"/>
    <property type="molecule type" value="Genomic_DNA"/>
</dbReference>
<organism evidence="4 5">
    <name type="scientific">Niastella soli</name>
    <dbReference type="NCBI Taxonomy" id="2821487"/>
    <lineage>
        <taxon>Bacteria</taxon>
        <taxon>Pseudomonadati</taxon>
        <taxon>Bacteroidota</taxon>
        <taxon>Chitinophagia</taxon>
        <taxon>Chitinophagales</taxon>
        <taxon>Chitinophagaceae</taxon>
        <taxon>Niastella</taxon>
    </lineage>
</organism>
<proteinExistence type="predicted"/>
<dbReference type="InterPro" id="IPR008756">
    <property type="entry name" value="Peptidase_M56"/>
</dbReference>
<gene>
    <name evidence="4" type="ORF">J7I42_20485</name>
</gene>
<feature type="domain" description="Peptidase M56" evidence="3">
    <location>
        <begin position="108"/>
        <end position="298"/>
    </location>
</feature>
<dbReference type="PANTHER" id="PTHR34978">
    <property type="entry name" value="POSSIBLE SENSOR-TRANSDUCER PROTEIN BLAR"/>
    <property type="match status" value="1"/>
</dbReference>
<dbReference type="RefSeq" id="WP_209140718.1">
    <property type="nucleotide sequence ID" value="NZ_JAGHKO010000004.1"/>
</dbReference>
<comment type="caution">
    <text evidence="4">The sequence shown here is derived from an EMBL/GenBank/DDBJ whole genome shotgun (WGS) entry which is preliminary data.</text>
</comment>
<dbReference type="CDD" id="cd07341">
    <property type="entry name" value="M56_BlaR1_MecR1_like"/>
    <property type="match status" value="1"/>
</dbReference>
<reference evidence="4 5" key="1">
    <citation type="submission" date="2021-03" db="EMBL/GenBank/DDBJ databases">
        <title>Assistant Professor.</title>
        <authorList>
            <person name="Huq M.A."/>
        </authorList>
    </citation>
    <scope>NUCLEOTIDE SEQUENCE [LARGE SCALE GENOMIC DNA]</scope>
    <source>
        <strain evidence="4 5">MAH-29</strain>
    </source>
</reference>
<feature type="transmembrane region" description="Helical" evidence="2">
    <location>
        <begin position="106"/>
        <end position="127"/>
    </location>
</feature>
<evidence type="ECO:0000313" key="4">
    <source>
        <dbReference type="EMBL" id="MBO9202678.1"/>
    </source>
</evidence>
<evidence type="ECO:0000259" key="3">
    <source>
        <dbReference type="Pfam" id="PF05569"/>
    </source>
</evidence>
<sequence length="627" mass="71245">MNLLYQSAFLKALGWALLNSLWQMALLWLVYVGLTMNGKKLLSRQRHAIALLSLTGGSLWFLLTLVINLYKAASGPQVITLYVTETDLAPTSGTLPGIISHWFEPALPFLSLAYLAAAAFLFVRFYFQYRHTQRLFTTGLQKADVEWRLFLRQAVQTMSIKKKVQIWLSELVDTPVTLGIFKPVILIPVAAVNHLTLKQAEAIILHELNHIRQNDFLVNLLISCVDVILFFNPFARQLTSIIRKERENCCDDMVLQFCYEPHSYASALLKLEQSRVHTNELAVAATGKDKNFLLNRVKRILGNEPVGNPFNQKLIAYLLSAGLIAFIGWYNPGNVIIKKLAVVQEPVPVIETVQNFSTPPAGELVKETVAAMLNEEPVAKPKKAITCPEQKDPYQNLEQLIELTTDAKLAALSKQIDALPQQMASFVNEVEAADYTLTETTQTPQVQLLLPAQQVFPYVPGTSFYFQEIEDTTVPKKYVMTKADAKANVALEKSMQALQQVDWKKLEGALKAQGMKINIDQIQREIQKAMQQVDWKKLNAETENALEDARLEIENMQQSYVIQLGNFQRAQTERAERLKLAQQKILMDRLQQREALKQLEEDKRKLEADKKKEFTKQPVKRKRIVQI</sequence>
<evidence type="ECO:0000256" key="2">
    <source>
        <dbReference type="SAM" id="Phobius"/>
    </source>
</evidence>
<dbReference type="InterPro" id="IPR052173">
    <property type="entry name" value="Beta-lactam_resp_regulator"/>
</dbReference>
<keyword evidence="2" id="KW-1133">Transmembrane helix</keyword>